<reference evidence="1 2" key="1">
    <citation type="submission" date="2018-06" db="EMBL/GenBank/DDBJ databases">
        <authorList>
            <consortium name="Pathogen Informatics"/>
            <person name="Doyle S."/>
        </authorList>
    </citation>
    <scope>NUCLEOTIDE SEQUENCE [LARGE SCALE GENOMIC DNA]</scope>
    <source>
        <strain evidence="1 2">NCTC8081</strain>
    </source>
</reference>
<dbReference type="AlphaFoldDB" id="A0A2X3CJM3"/>
<evidence type="ECO:0000313" key="2">
    <source>
        <dbReference type="Proteomes" id="UP000250234"/>
    </source>
</evidence>
<name>A0A2X3CJM3_CLOPF</name>
<dbReference type="Gene3D" id="3.10.450.150">
    <property type="entry name" value="enterococcus faecalis protein"/>
    <property type="match status" value="1"/>
</dbReference>
<proteinExistence type="predicted"/>
<dbReference type="EMBL" id="UAWO01000002">
    <property type="protein sequence ID" value="SQC08705.1"/>
    <property type="molecule type" value="Genomic_DNA"/>
</dbReference>
<evidence type="ECO:0000313" key="1">
    <source>
        <dbReference type="EMBL" id="SQC08705.1"/>
    </source>
</evidence>
<gene>
    <name evidence="1" type="ORF">NCTC8081_02642</name>
</gene>
<organism evidence="1 2">
    <name type="scientific">Clostridium perfringens</name>
    <dbReference type="NCBI Taxonomy" id="1502"/>
    <lineage>
        <taxon>Bacteria</taxon>
        <taxon>Bacillati</taxon>
        <taxon>Bacillota</taxon>
        <taxon>Clostridia</taxon>
        <taxon>Eubacteriales</taxon>
        <taxon>Clostridiaceae</taxon>
        <taxon>Clostridium</taxon>
    </lineage>
</organism>
<protein>
    <submittedName>
        <fullName evidence="1">Uncharacterized protein</fullName>
    </submittedName>
</protein>
<dbReference type="Proteomes" id="UP000250234">
    <property type="component" value="Unassembled WGS sequence"/>
</dbReference>
<accession>A0A2X3CJM3</accession>
<sequence length="92" mass="10965">MKKYNSIKLLEYLDEKHIELLWDYFDKLNTSSGEIIIINLSKHEKNNFQKVNYYSTYNNNGKFFIKINKVIEGKILVLINNDSKIMILANEF</sequence>
<dbReference type="RefSeq" id="WP_075809637.1">
    <property type="nucleotide sequence ID" value="NZ_CATNYA010000058.1"/>
</dbReference>